<sequence>MSDRRVFLKYVIPAVLSFALSGVYSIVDGFFVGNSIGDMGLSAINVAYPIVAVIQAAGTGIGMGGAVYYSIYMAEKKEKRAREFSACALWMLILGSILLTALTFLLTTPLLRLLGAQGELLRLGEDYISVIALGAAFQVLGTGLVPFIRNHGGPFYAMISMVAGFGSNIVLDYLLVWVWNGGITGAALATVISQGVTMLIALIYLIRKKKLTVKISRSGAGSAAAAIVKIGIAPFGLSMTPNISLIIINRFSIHYGGDEAVAVYACIAYIICIIYLILQGVGDGSQPLFSRYYGEGNREKMKKMRRYAYGFAMLLALAGCVVMFAVRGSVGNMFGSSREVNQEIAKIMPVFLVSVPFVAVSRITTAYFYATEKTGMSYVLTFMEPALMLVLMLILPPLLGGQIMIWWSTVFARVLSACLALLMKKYEDQRNMPPQMF</sequence>
<reference evidence="8" key="3">
    <citation type="journal article" date="2023" name="Int. J. Syst. Evol. Microbiol.">
        <title>Sellimonas catena sp. nov., isolated from human faeces.</title>
        <authorList>
            <person name="Hisatomi A."/>
            <person name="Ohkuma M."/>
            <person name="Sakamoto M."/>
        </authorList>
    </citation>
    <scope>NUCLEOTIDE SEQUENCE</scope>
    <source>
        <strain evidence="8">18CBH55</strain>
    </source>
</reference>
<comment type="subcellular location">
    <subcellularLocation>
        <location evidence="1">Cell membrane</location>
        <topology evidence="1">Multi-pass membrane protein</topology>
    </subcellularLocation>
</comment>
<feature type="transmembrane region" description="Helical" evidence="7">
    <location>
        <begin position="84"/>
        <end position="107"/>
    </location>
</feature>
<evidence type="ECO:0000313" key="8">
    <source>
        <dbReference type="EMBL" id="GLG89561.1"/>
    </source>
</evidence>
<dbReference type="NCBIfam" id="TIGR00797">
    <property type="entry name" value="matE"/>
    <property type="match status" value="1"/>
</dbReference>
<feature type="transmembrane region" description="Helical" evidence="7">
    <location>
        <begin position="185"/>
        <end position="206"/>
    </location>
</feature>
<dbReference type="GO" id="GO:0042910">
    <property type="term" value="F:xenobiotic transmembrane transporter activity"/>
    <property type="evidence" value="ECO:0007669"/>
    <property type="project" value="InterPro"/>
</dbReference>
<keyword evidence="6 7" id="KW-0472">Membrane</keyword>
<evidence type="ECO:0000256" key="5">
    <source>
        <dbReference type="ARBA" id="ARBA00022989"/>
    </source>
</evidence>
<feature type="transmembrane region" description="Helical" evidence="7">
    <location>
        <begin position="155"/>
        <end position="179"/>
    </location>
</feature>
<feature type="transmembrane region" description="Helical" evidence="7">
    <location>
        <begin position="405"/>
        <end position="423"/>
    </location>
</feature>
<dbReference type="Proteomes" id="UP001145094">
    <property type="component" value="Unassembled WGS sequence"/>
</dbReference>
<reference evidence="8" key="2">
    <citation type="submission" date="2022-11" db="EMBL/GenBank/DDBJ databases">
        <title>Draft genome sequence of Sellimonas catena strain 18CBH55.</title>
        <authorList>
            <person name="Hisatomi A."/>
            <person name="Ohkuma M."/>
            <person name="Sakamoto M."/>
        </authorList>
    </citation>
    <scope>NUCLEOTIDE SEQUENCE</scope>
    <source>
        <strain evidence="8">18CBH55</strain>
    </source>
</reference>
<dbReference type="RefSeq" id="WP_281844658.1">
    <property type="nucleotide sequence ID" value="NZ_BSCH01000005.1"/>
</dbReference>
<name>A0A9W6CCF3_9FIRM</name>
<reference evidence="8" key="1">
    <citation type="submission" date="2022-11" db="EMBL/GenBank/DDBJ databases">
        <title>Draft genome sequence of Sellimonas catena strain 18CBH55.</title>
        <authorList>
            <person name="Atsushi H."/>
            <person name="Moriya O."/>
            <person name="Mitsuo S."/>
        </authorList>
    </citation>
    <scope>NUCLEOTIDE SEQUENCE</scope>
    <source>
        <strain evidence="8">18CBH55</strain>
    </source>
</reference>
<evidence type="ECO:0000313" key="9">
    <source>
        <dbReference type="Proteomes" id="UP001145094"/>
    </source>
</evidence>
<gene>
    <name evidence="8" type="ORF">Selli2_09880</name>
</gene>
<keyword evidence="3" id="KW-1003">Cell membrane</keyword>
<keyword evidence="2" id="KW-0813">Transport</keyword>
<dbReference type="EMBL" id="BSCH01000005">
    <property type="protein sequence ID" value="GLG89561.1"/>
    <property type="molecule type" value="Genomic_DNA"/>
</dbReference>
<feature type="transmembrane region" description="Helical" evidence="7">
    <location>
        <begin position="127"/>
        <end position="148"/>
    </location>
</feature>
<dbReference type="Pfam" id="PF01554">
    <property type="entry name" value="MatE"/>
    <property type="match status" value="2"/>
</dbReference>
<protein>
    <submittedName>
        <fullName evidence="8">MATE family efflux transporter</fullName>
    </submittedName>
</protein>
<dbReference type="PANTHER" id="PTHR43823:SF3">
    <property type="entry name" value="MULTIDRUG EXPORT PROTEIN MEPA"/>
    <property type="match status" value="1"/>
</dbReference>
<organism evidence="8 9">
    <name type="scientific">Sellimonas catena</name>
    <dbReference type="NCBI Taxonomy" id="2994035"/>
    <lineage>
        <taxon>Bacteria</taxon>
        <taxon>Bacillati</taxon>
        <taxon>Bacillota</taxon>
        <taxon>Clostridia</taxon>
        <taxon>Lachnospirales</taxon>
        <taxon>Lachnospiraceae</taxon>
        <taxon>Sellimonas</taxon>
    </lineage>
</organism>
<feature type="transmembrane region" description="Helical" evidence="7">
    <location>
        <begin position="347"/>
        <end position="370"/>
    </location>
</feature>
<evidence type="ECO:0000256" key="6">
    <source>
        <dbReference type="ARBA" id="ARBA00023136"/>
    </source>
</evidence>
<feature type="transmembrane region" description="Helical" evidence="7">
    <location>
        <begin position="377"/>
        <end position="399"/>
    </location>
</feature>
<feature type="transmembrane region" description="Helical" evidence="7">
    <location>
        <begin position="7"/>
        <end position="27"/>
    </location>
</feature>
<feature type="transmembrane region" description="Helical" evidence="7">
    <location>
        <begin position="307"/>
        <end position="327"/>
    </location>
</feature>
<keyword evidence="4 7" id="KW-0812">Transmembrane</keyword>
<dbReference type="AlphaFoldDB" id="A0A9W6CCF3"/>
<evidence type="ECO:0000256" key="3">
    <source>
        <dbReference type="ARBA" id="ARBA00022475"/>
    </source>
</evidence>
<dbReference type="GO" id="GO:0015297">
    <property type="term" value="F:antiporter activity"/>
    <property type="evidence" value="ECO:0007669"/>
    <property type="project" value="InterPro"/>
</dbReference>
<feature type="transmembrane region" description="Helical" evidence="7">
    <location>
        <begin position="260"/>
        <end position="278"/>
    </location>
</feature>
<dbReference type="PANTHER" id="PTHR43823">
    <property type="entry name" value="SPORULATION PROTEIN YKVU"/>
    <property type="match status" value="1"/>
</dbReference>
<dbReference type="InterPro" id="IPR002528">
    <property type="entry name" value="MATE_fam"/>
</dbReference>
<evidence type="ECO:0000256" key="2">
    <source>
        <dbReference type="ARBA" id="ARBA00022448"/>
    </source>
</evidence>
<feature type="transmembrane region" description="Helical" evidence="7">
    <location>
        <begin position="226"/>
        <end position="248"/>
    </location>
</feature>
<dbReference type="PIRSF" id="PIRSF006603">
    <property type="entry name" value="DinF"/>
    <property type="match status" value="1"/>
</dbReference>
<dbReference type="GO" id="GO:0005886">
    <property type="term" value="C:plasma membrane"/>
    <property type="evidence" value="ECO:0007669"/>
    <property type="project" value="UniProtKB-SubCell"/>
</dbReference>
<evidence type="ECO:0000256" key="4">
    <source>
        <dbReference type="ARBA" id="ARBA00022692"/>
    </source>
</evidence>
<evidence type="ECO:0000256" key="1">
    <source>
        <dbReference type="ARBA" id="ARBA00004651"/>
    </source>
</evidence>
<evidence type="ECO:0000256" key="7">
    <source>
        <dbReference type="SAM" id="Phobius"/>
    </source>
</evidence>
<accession>A0A9W6CCF3</accession>
<dbReference type="InterPro" id="IPR048279">
    <property type="entry name" value="MdtK-like"/>
</dbReference>
<proteinExistence type="predicted"/>
<dbReference type="InterPro" id="IPR051327">
    <property type="entry name" value="MATE_MepA_subfamily"/>
</dbReference>
<keyword evidence="5 7" id="KW-1133">Transmembrane helix</keyword>
<feature type="transmembrane region" description="Helical" evidence="7">
    <location>
        <begin position="47"/>
        <end position="72"/>
    </location>
</feature>
<comment type="caution">
    <text evidence="8">The sequence shown here is derived from an EMBL/GenBank/DDBJ whole genome shotgun (WGS) entry which is preliminary data.</text>
</comment>